<name>A0ABY1QZ40_9FLAO</name>
<dbReference type="Pfam" id="PF07484">
    <property type="entry name" value="Collar"/>
    <property type="match status" value="1"/>
</dbReference>
<feature type="signal peptide" evidence="1">
    <location>
        <begin position="1"/>
        <end position="21"/>
    </location>
</feature>
<accession>A0ABY1QZ40</accession>
<dbReference type="Gene3D" id="3.90.1340.10">
    <property type="entry name" value="Phage tail collar domain"/>
    <property type="match status" value="1"/>
</dbReference>
<dbReference type="InterPro" id="IPR037053">
    <property type="entry name" value="Phage_tail_collar_dom_sf"/>
</dbReference>
<evidence type="ECO:0000313" key="3">
    <source>
        <dbReference type="EMBL" id="SMP89564.1"/>
    </source>
</evidence>
<organism evidence="3 4">
    <name type="scientific">Epilithonimonas pallida</name>
    <dbReference type="NCBI Taxonomy" id="373671"/>
    <lineage>
        <taxon>Bacteria</taxon>
        <taxon>Pseudomonadati</taxon>
        <taxon>Bacteroidota</taxon>
        <taxon>Flavobacteriia</taxon>
        <taxon>Flavobacteriales</taxon>
        <taxon>Weeksellaceae</taxon>
        <taxon>Chryseobacterium group</taxon>
        <taxon>Epilithonimonas</taxon>
    </lineage>
</organism>
<reference evidence="3 4" key="1">
    <citation type="submission" date="2017-05" db="EMBL/GenBank/DDBJ databases">
        <authorList>
            <person name="Varghese N."/>
            <person name="Submissions S."/>
        </authorList>
    </citation>
    <scope>NUCLEOTIDE SEQUENCE [LARGE SCALE GENOMIC DNA]</scope>
    <source>
        <strain evidence="3 4">DSM 18015</strain>
    </source>
</reference>
<evidence type="ECO:0000256" key="1">
    <source>
        <dbReference type="SAM" id="SignalP"/>
    </source>
</evidence>
<dbReference type="Proteomes" id="UP001158050">
    <property type="component" value="Unassembled WGS sequence"/>
</dbReference>
<proteinExistence type="predicted"/>
<gene>
    <name evidence="3" type="ORF">SAMN05421679_10231</name>
</gene>
<dbReference type="RefSeq" id="WP_283415560.1">
    <property type="nucleotide sequence ID" value="NZ_FXUO01000002.1"/>
</dbReference>
<keyword evidence="4" id="KW-1185">Reference proteome</keyword>
<evidence type="ECO:0000313" key="4">
    <source>
        <dbReference type="Proteomes" id="UP001158050"/>
    </source>
</evidence>
<dbReference type="SUPFAM" id="SSF88874">
    <property type="entry name" value="Receptor-binding domain of short tail fibre protein gp12"/>
    <property type="match status" value="1"/>
</dbReference>
<protein>
    <submittedName>
        <fullName evidence="3">Microcystin-dependent protein</fullName>
    </submittedName>
</protein>
<sequence length="193" mass="20468">MKKYILLMIILLGFSSGELKAQGDGTPFLGQILFVSFNFAPKGWADCNGQILSIAQNQALFSLLGTTYGGNGSTTFALPNIQSRVLLGDGSAYTLGQNAGEENHTLTLNEMPAHNHLVNAVTSDGNKSSPEGNLPANTKVLDKEYASYGSGNMTTMNNGVVGPTGGNLPHNNLQPYVTFKCIIALQGIFPSRN</sequence>
<feature type="domain" description="Phage tail collar" evidence="2">
    <location>
        <begin position="30"/>
        <end position="85"/>
    </location>
</feature>
<feature type="chain" id="PRO_5046681520" evidence="1">
    <location>
        <begin position="22"/>
        <end position="193"/>
    </location>
</feature>
<dbReference type="InterPro" id="IPR011083">
    <property type="entry name" value="Phage_tail_collar_dom"/>
</dbReference>
<dbReference type="EMBL" id="FXUO01000002">
    <property type="protein sequence ID" value="SMP89564.1"/>
    <property type="molecule type" value="Genomic_DNA"/>
</dbReference>
<evidence type="ECO:0000259" key="2">
    <source>
        <dbReference type="Pfam" id="PF07484"/>
    </source>
</evidence>
<keyword evidence="1" id="KW-0732">Signal</keyword>
<comment type="caution">
    <text evidence="3">The sequence shown here is derived from an EMBL/GenBank/DDBJ whole genome shotgun (WGS) entry which is preliminary data.</text>
</comment>